<keyword evidence="6" id="KW-1185">Reference proteome</keyword>
<dbReference type="AlphaFoldDB" id="F4H0J8"/>
<dbReference type="RefSeq" id="WP_013772391.1">
    <property type="nucleotide sequence ID" value="NC_015514.1"/>
</dbReference>
<dbReference type="Gene3D" id="1.10.10.10">
    <property type="entry name" value="Winged helix-like DNA-binding domain superfamily/Winged helix DNA-binding domain"/>
    <property type="match status" value="1"/>
</dbReference>
<dbReference type="PROSITE" id="PS50043">
    <property type="entry name" value="HTH_LUXR_2"/>
    <property type="match status" value="1"/>
</dbReference>
<protein>
    <submittedName>
        <fullName evidence="5">Transcriptional regulator, LuxR family</fullName>
    </submittedName>
</protein>
<dbReference type="eggNOG" id="COG2197">
    <property type="taxonomic scope" value="Bacteria"/>
</dbReference>
<dbReference type="PROSITE" id="PS00622">
    <property type="entry name" value="HTH_LUXR_1"/>
    <property type="match status" value="1"/>
</dbReference>
<dbReference type="InterPro" id="IPR000792">
    <property type="entry name" value="Tscrpt_reg_LuxR_C"/>
</dbReference>
<dbReference type="Proteomes" id="UP000008460">
    <property type="component" value="Chromosome"/>
</dbReference>
<dbReference type="EMBL" id="CP002666">
    <property type="protein sequence ID" value="AEE47367.1"/>
    <property type="molecule type" value="Genomic_DNA"/>
</dbReference>
<dbReference type="PRINTS" id="PR00038">
    <property type="entry name" value="HTHLUXR"/>
</dbReference>
<dbReference type="GO" id="GO:0006355">
    <property type="term" value="P:regulation of DNA-templated transcription"/>
    <property type="evidence" value="ECO:0007669"/>
    <property type="project" value="InterPro"/>
</dbReference>
<dbReference type="PANTHER" id="PTHR44688">
    <property type="entry name" value="DNA-BINDING TRANSCRIPTIONAL ACTIVATOR DEVR_DOSR"/>
    <property type="match status" value="1"/>
</dbReference>
<name>F4H0J8_CELFA</name>
<dbReference type="Pfam" id="PF00196">
    <property type="entry name" value="GerE"/>
    <property type="match status" value="1"/>
</dbReference>
<dbReference type="STRING" id="590998.Celf_3253"/>
<dbReference type="InterPro" id="IPR027417">
    <property type="entry name" value="P-loop_NTPase"/>
</dbReference>
<sequence>MPARFFRTGLRDDVVDYLVAGMSVDLVGLKGSGRSTILAETLGALTERGWEAVRVQGITTLADRPLEALALAGLAHRPEPRGPSAVAAAADAVARATRDGRTVVAIDDADDLDQASAGALTAAHARRPFPVLSTTRPRPQRLRSPYALPSEVRPGVRLDVPLLDVVDVTALVARTLGGAVTPELVARITYASGGLPGVAVAIARTSRHAGILRQADGLWSGVPDLTQRALSRTLHALVADLGPAAERALLALSVAGPLPVEQAAEIATWDALEELDDCGLLRTVGTDGGALVGVFPPALAEQHRRGPLTVRGARVLATLPTSARPQDDHAGMVGDPWPQAASGVEAETAHPVDLTEPRSETVLDRVLFDEAHRQAVLSRAAWAQEPNPRTTAAYLRALLVSGADRTRMRDVLARAVPSPDPAETAELTRWEAQVLALALDDLPAARTLLQARAAEVGAWAPLLTATQDLLEVLLAVVPAPHDDRDVPAGAPPVCAAAVAVAGAAVRIAHGRPREALDLLEATPVVDDDLGRDAAVLTGIALLADGASQDALAWALRHLDAARAQLDADAIPGHAYVAASALLLLGRLAELRALLGSVLAASMVSTRQRHYTSALSSMAGALARDEGHDRTSASYRELAAAASTGPGLVGPLTTPWDDTTPGAGDVDDAWERAAVALTSGHLVAGVVLAGAVVLADPDPTRIATVRQAAADVSGGLVGAVLRVLDAQADPDPAVSVRVGDALLREGQVWLACRAVAHAVRLFRADGDPHAATALLDTVGAELVARGLDPGRLLPSLHAAAALTAREHEVARLVGDGLSNPEIAERLTISVKTVENHLNRVLHKLGVADRADVARAVQG</sequence>
<dbReference type="PANTHER" id="PTHR44688:SF16">
    <property type="entry name" value="DNA-BINDING TRANSCRIPTIONAL ACTIVATOR DEVR_DOSR"/>
    <property type="match status" value="1"/>
</dbReference>
<keyword evidence="3" id="KW-0804">Transcription</keyword>
<evidence type="ECO:0000256" key="2">
    <source>
        <dbReference type="ARBA" id="ARBA00023125"/>
    </source>
</evidence>
<dbReference type="CDD" id="cd06170">
    <property type="entry name" value="LuxR_C_like"/>
    <property type="match status" value="1"/>
</dbReference>
<dbReference type="SMART" id="SM00421">
    <property type="entry name" value="HTH_LUXR"/>
    <property type="match status" value="1"/>
</dbReference>
<dbReference type="GO" id="GO:0003677">
    <property type="term" value="F:DNA binding"/>
    <property type="evidence" value="ECO:0007669"/>
    <property type="project" value="UniProtKB-KW"/>
</dbReference>
<dbReference type="HOGENOM" id="CLU_015308_1_0_11"/>
<dbReference type="InterPro" id="IPR036388">
    <property type="entry name" value="WH-like_DNA-bd_sf"/>
</dbReference>
<evidence type="ECO:0000313" key="5">
    <source>
        <dbReference type="EMBL" id="AEE47367.1"/>
    </source>
</evidence>
<dbReference type="InterPro" id="IPR016032">
    <property type="entry name" value="Sig_transdc_resp-reg_C-effctor"/>
</dbReference>
<reference evidence="5 6" key="1">
    <citation type="submission" date="2011-04" db="EMBL/GenBank/DDBJ databases">
        <title>Complete sequence of Cellulomonas fimi ATCC 484.</title>
        <authorList>
            <consortium name="US DOE Joint Genome Institute"/>
            <person name="Lucas S."/>
            <person name="Han J."/>
            <person name="Lapidus A."/>
            <person name="Cheng J.-F."/>
            <person name="Goodwin L."/>
            <person name="Pitluck S."/>
            <person name="Peters L."/>
            <person name="Chertkov O."/>
            <person name="Detter J.C."/>
            <person name="Han C."/>
            <person name="Tapia R."/>
            <person name="Land M."/>
            <person name="Hauser L."/>
            <person name="Kyrpides N."/>
            <person name="Ivanova N."/>
            <person name="Ovchinnikova G."/>
            <person name="Pagani I."/>
            <person name="Mead D."/>
            <person name="Brumm P."/>
            <person name="Woyke T."/>
        </authorList>
    </citation>
    <scope>NUCLEOTIDE SEQUENCE [LARGE SCALE GENOMIC DNA]</scope>
    <source>
        <strain evidence="6">ATCC 484 / DSM 20113 / JCM 1341 / NBRC 15513 / NCIMB 8980 / NCTC 7547</strain>
    </source>
</reference>
<proteinExistence type="predicted"/>
<organism evidence="5 6">
    <name type="scientific">Cellulomonas fimi (strain ATCC 484 / DSM 20113 / JCM 1341 / CCUG 24087 / LMG 16345 / NBRC 15513 / NCIMB 8980 / NCTC 7547 / NRS-133)</name>
    <dbReference type="NCBI Taxonomy" id="590998"/>
    <lineage>
        <taxon>Bacteria</taxon>
        <taxon>Bacillati</taxon>
        <taxon>Actinomycetota</taxon>
        <taxon>Actinomycetes</taxon>
        <taxon>Micrococcales</taxon>
        <taxon>Cellulomonadaceae</taxon>
        <taxon>Cellulomonas</taxon>
    </lineage>
</organism>
<dbReference type="KEGG" id="cfi:Celf_3253"/>
<evidence type="ECO:0000256" key="3">
    <source>
        <dbReference type="ARBA" id="ARBA00023163"/>
    </source>
</evidence>
<gene>
    <name evidence="5" type="ordered locus">Celf_3253</name>
</gene>
<evidence type="ECO:0000313" key="6">
    <source>
        <dbReference type="Proteomes" id="UP000008460"/>
    </source>
</evidence>
<evidence type="ECO:0000256" key="1">
    <source>
        <dbReference type="ARBA" id="ARBA00023015"/>
    </source>
</evidence>
<dbReference type="SUPFAM" id="SSF52540">
    <property type="entry name" value="P-loop containing nucleoside triphosphate hydrolases"/>
    <property type="match status" value="1"/>
</dbReference>
<keyword evidence="2" id="KW-0238">DNA-binding</keyword>
<dbReference type="SUPFAM" id="SSF46894">
    <property type="entry name" value="C-terminal effector domain of the bipartite response regulators"/>
    <property type="match status" value="1"/>
</dbReference>
<keyword evidence="1" id="KW-0805">Transcription regulation</keyword>
<accession>F4H0J8</accession>
<feature type="domain" description="HTH luxR-type" evidence="4">
    <location>
        <begin position="794"/>
        <end position="857"/>
    </location>
</feature>
<evidence type="ECO:0000259" key="4">
    <source>
        <dbReference type="PROSITE" id="PS50043"/>
    </source>
</evidence>